<feature type="transmembrane region" description="Helical" evidence="7">
    <location>
        <begin position="449"/>
        <end position="469"/>
    </location>
</feature>
<dbReference type="PANTHER" id="PTHR43081:SF1">
    <property type="entry name" value="ADENYLATE CYCLASE, TERMINAL-DIFFERENTIATION SPECIFIC"/>
    <property type="match status" value="1"/>
</dbReference>
<dbReference type="RefSeq" id="WP_044193653.1">
    <property type="nucleotide sequence ID" value="NZ_JMCB01000013.1"/>
</dbReference>
<evidence type="ECO:0000256" key="1">
    <source>
        <dbReference type="ARBA" id="ARBA00004196"/>
    </source>
</evidence>
<dbReference type="GO" id="GO:0004016">
    <property type="term" value="F:adenylate cyclase activity"/>
    <property type="evidence" value="ECO:0007669"/>
    <property type="project" value="UniProtKB-ARBA"/>
</dbReference>
<dbReference type="PATRIC" id="fig|394096.3.peg.6066"/>
<organism evidence="9 10">
    <name type="scientific">Hyalangium minutum</name>
    <dbReference type="NCBI Taxonomy" id="394096"/>
    <lineage>
        <taxon>Bacteria</taxon>
        <taxon>Pseudomonadati</taxon>
        <taxon>Myxococcota</taxon>
        <taxon>Myxococcia</taxon>
        <taxon>Myxococcales</taxon>
        <taxon>Cystobacterineae</taxon>
        <taxon>Archangiaceae</taxon>
        <taxon>Hyalangium</taxon>
    </lineage>
</organism>
<protein>
    <submittedName>
        <fullName evidence="9">Adenylate cyclase</fullName>
    </submittedName>
</protein>
<gene>
    <name evidence="9" type="ORF">DB31_1729</name>
</gene>
<comment type="subcellular location">
    <subcellularLocation>
        <location evidence="1">Cell envelope</location>
    </subcellularLocation>
</comment>
<dbReference type="SUPFAM" id="SSF55073">
    <property type="entry name" value="Nucleotide cyclase"/>
    <property type="match status" value="1"/>
</dbReference>
<dbReference type="Pfam" id="PF05226">
    <property type="entry name" value="CHASE2"/>
    <property type="match status" value="1"/>
</dbReference>
<feature type="transmembrane region" description="Helical" evidence="7">
    <location>
        <begin position="475"/>
        <end position="497"/>
    </location>
</feature>
<comment type="caution">
    <text evidence="9">The sequence shown here is derived from an EMBL/GenBank/DDBJ whole genome shotgun (WGS) entry which is preliminary data.</text>
</comment>
<dbReference type="Gene3D" id="3.30.70.1230">
    <property type="entry name" value="Nucleotide cyclase"/>
    <property type="match status" value="1"/>
</dbReference>
<comment type="similarity">
    <text evidence="2">Belongs to the adenylyl cyclase class-3 family.</text>
</comment>
<keyword evidence="4 7" id="KW-0812">Transmembrane</keyword>
<evidence type="ECO:0000256" key="3">
    <source>
        <dbReference type="ARBA" id="ARBA00022475"/>
    </source>
</evidence>
<keyword evidence="5 7" id="KW-1133">Transmembrane helix</keyword>
<dbReference type="CDD" id="cd07302">
    <property type="entry name" value="CHD"/>
    <property type="match status" value="1"/>
</dbReference>
<dbReference type="Pfam" id="PF00211">
    <property type="entry name" value="Guanylate_cyc"/>
    <property type="match status" value="1"/>
</dbReference>
<evidence type="ECO:0000256" key="6">
    <source>
        <dbReference type="ARBA" id="ARBA00023136"/>
    </source>
</evidence>
<evidence type="ECO:0000313" key="9">
    <source>
        <dbReference type="EMBL" id="KFE64711.1"/>
    </source>
</evidence>
<dbReference type="InterPro" id="IPR001054">
    <property type="entry name" value="A/G_cyclase"/>
</dbReference>
<name>A0A085WAJ8_9BACT</name>
<evidence type="ECO:0000256" key="5">
    <source>
        <dbReference type="ARBA" id="ARBA00022989"/>
    </source>
</evidence>
<dbReference type="SMART" id="SM01080">
    <property type="entry name" value="CHASE2"/>
    <property type="match status" value="1"/>
</dbReference>
<dbReference type="GO" id="GO:0030313">
    <property type="term" value="C:cell envelope"/>
    <property type="evidence" value="ECO:0007669"/>
    <property type="project" value="UniProtKB-SubCell"/>
</dbReference>
<dbReference type="OrthoDB" id="9806735at2"/>
<evidence type="ECO:0000313" key="10">
    <source>
        <dbReference type="Proteomes" id="UP000028725"/>
    </source>
</evidence>
<dbReference type="PROSITE" id="PS50125">
    <property type="entry name" value="GUANYLATE_CYCLASE_2"/>
    <property type="match status" value="1"/>
</dbReference>
<reference evidence="9 10" key="1">
    <citation type="submission" date="2014-04" db="EMBL/GenBank/DDBJ databases">
        <title>Genome assembly of Hyalangium minutum DSM 14724.</title>
        <authorList>
            <person name="Sharma G."/>
            <person name="Subramanian S."/>
        </authorList>
    </citation>
    <scope>NUCLEOTIDE SEQUENCE [LARGE SCALE GENOMIC DNA]</scope>
    <source>
        <strain evidence="9 10">DSM 14724</strain>
    </source>
</reference>
<sequence length="801" mass="88267">MAPHFRMKNFLSRHRFEVLALGLAVLFGFLHVWVDDAPVIGSRVDDKAAPLLIRALQAAEGRITDLQFALRGRRPAHPDVVVVAVDEKSAQRYGLWPWPRDLLARAMDRLREAGAGAVGLDMIFADEVVDRRAQAYAGALEELDRALSQGSPESAAALAAYREELSRRAAVNTDSILAASLNRFPQVVQGIVVYPPKERARFASKAEEWTRLLEPHLIREFPGEIAGSSLTHKVDLATLRSWRMDSAQLPLSLFAEASRHLGFFNSAVDPDGTLRRMPLFALLERPRGLAVSLELQTAAAYLGAQVEPVADPAQNQIIGARFRRPDGKLLPLRVPLPHDEPFWLINYPGPASSFVTLSLSDVVDGAFDPAAVRGKAVLVGVTLVGNYDQRVTPFNEFESGVYIHAAALSNILSQDFLFRPQETQPLELLFMLGTALLLARLLPRVRFAWKLGSVALLITVWLVVDQVLFTRGIQVATVMPLVSLITSAFAVIFLGYFSVDAEKAQLHAEKARLRKAFQHYLDASVMEQVLAHPDKLKLGGERKELSVLFSDIRGFTTLSEHMTPEQLVSFINQYLTPMTDVVFAQGGTLDKYIGDAIMAFWGAPVDQPDHAVRACAAALGFLEKLSGLRARWRAAGLPEMDIGVGISSGLMNVGHMGTENRFNYTVMGDAVNLASRLEGLNKAYDTRILISADTYAQARGHIAARRLGVVRVKGKREPTDIYELRAMGTPVGPDAEAIQAFEAGVACFLARDFSTAEIHFRQVVALWPEDGPSLRYLEEINTLKWNRPGPDWDGVFTATTK</sequence>
<proteinExistence type="inferred from homology"/>
<evidence type="ECO:0000256" key="4">
    <source>
        <dbReference type="ARBA" id="ARBA00022692"/>
    </source>
</evidence>
<keyword evidence="10" id="KW-1185">Reference proteome</keyword>
<dbReference type="AlphaFoldDB" id="A0A085WAJ8"/>
<keyword evidence="3" id="KW-1003">Cell membrane</keyword>
<dbReference type="InterPro" id="IPR050697">
    <property type="entry name" value="Adenylyl/Guanylyl_Cyclase_3/4"/>
</dbReference>
<dbReference type="GO" id="GO:0006171">
    <property type="term" value="P:cAMP biosynthetic process"/>
    <property type="evidence" value="ECO:0007669"/>
    <property type="project" value="TreeGrafter"/>
</dbReference>
<dbReference type="GO" id="GO:0035556">
    <property type="term" value="P:intracellular signal transduction"/>
    <property type="evidence" value="ECO:0007669"/>
    <property type="project" value="InterPro"/>
</dbReference>
<dbReference type="InterPro" id="IPR007890">
    <property type="entry name" value="CHASE2"/>
</dbReference>
<dbReference type="STRING" id="394096.DB31_1729"/>
<evidence type="ECO:0000259" key="8">
    <source>
        <dbReference type="PROSITE" id="PS50125"/>
    </source>
</evidence>
<feature type="domain" description="Guanylate cyclase" evidence="8">
    <location>
        <begin position="546"/>
        <end position="678"/>
    </location>
</feature>
<dbReference type="PANTHER" id="PTHR43081">
    <property type="entry name" value="ADENYLATE CYCLASE, TERMINAL-DIFFERENTIATION SPECIFIC-RELATED"/>
    <property type="match status" value="1"/>
</dbReference>
<dbReference type="FunFam" id="3.30.70.1230:FF:000016">
    <property type="entry name" value="Adenylate/guanylate cyclase domain-containing protein"/>
    <property type="match status" value="1"/>
</dbReference>
<accession>A0A085WAJ8</accession>
<dbReference type="EMBL" id="JMCB01000013">
    <property type="protein sequence ID" value="KFE64711.1"/>
    <property type="molecule type" value="Genomic_DNA"/>
</dbReference>
<dbReference type="SMART" id="SM00044">
    <property type="entry name" value="CYCc"/>
    <property type="match status" value="1"/>
</dbReference>
<dbReference type="Proteomes" id="UP000028725">
    <property type="component" value="Unassembled WGS sequence"/>
</dbReference>
<dbReference type="InterPro" id="IPR029787">
    <property type="entry name" value="Nucleotide_cyclase"/>
</dbReference>
<evidence type="ECO:0000256" key="7">
    <source>
        <dbReference type="SAM" id="Phobius"/>
    </source>
</evidence>
<evidence type="ECO:0000256" key="2">
    <source>
        <dbReference type="ARBA" id="ARBA00005381"/>
    </source>
</evidence>
<keyword evidence="6 7" id="KW-0472">Membrane</keyword>